<name>A0ABQ6I4A3_9MICO</name>
<dbReference type="EMBL" id="BSUK01000001">
    <property type="protein sequence ID" value="GMA25541.1"/>
    <property type="molecule type" value="Genomic_DNA"/>
</dbReference>
<keyword evidence="4" id="KW-1185">Reference proteome</keyword>
<comment type="caution">
    <text evidence="3">The sequence shown here is derived from an EMBL/GenBank/DDBJ whole genome shotgun (WGS) entry which is preliminary data.</text>
</comment>
<feature type="region of interest" description="Disordered" evidence="1">
    <location>
        <begin position="1"/>
        <end position="26"/>
    </location>
</feature>
<organism evidence="3 4">
    <name type="scientific">Luteimicrobium album</name>
    <dbReference type="NCBI Taxonomy" id="1054550"/>
    <lineage>
        <taxon>Bacteria</taxon>
        <taxon>Bacillati</taxon>
        <taxon>Actinomycetota</taxon>
        <taxon>Actinomycetes</taxon>
        <taxon>Micrococcales</taxon>
        <taxon>Luteimicrobium</taxon>
    </lineage>
</organism>
<dbReference type="InterPro" id="IPR011990">
    <property type="entry name" value="TPR-like_helical_dom_sf"/>
</dbReference>
<gene>
    <name evidence="3" type="ORF">GCM10025864_33000</name>
</gene>
<sequence length="195" mass="20934">MTSLPQQPSTAADDDTAEAGHNAPAGSWEERIAAAWYRARTEEVPDAELRDAVAALVAELPDDHPAALYEIGSAWDSTGAPETAIAFYRAALAAGLRPDRRRQAVIQLASSLRNVGRADEAVEILEAERREPSDNLDAQLDGFLALALADSGRANEGVGVAVAALGSLVQRYHRSLVAYGDDMRSNERDVRPERS</sequence>
<feature type="domain" description="Tetratrico peptide repeat group 5" evidence="2">
    <location>
        <begin position="66"/>
        <end position="181"/>
    </location>
</feature>
<dbReference type="Proteomes" id="UP001157091">
    <property type="component" value="Unassembled WGS sequence"/>
</dbReference>
<protein>
    <recommendedName>
        <fullName evidence="2">Tetratrico peptide repeat group 5 domain-containing protein</fullName>
    </recommendedName>
</protein>
<dbReference type="Pfam" id="PF12688">
    <property type="entry name" value="TPR_5"/>
    <property type="match status" value="1"/>
</dbReference>
<dbReference type="Gene3D" id="1.25.40.10">
    <property type="entry name" value="Tetratricopeptide repeat domain"/>
    <property type="match status" value="1"/>
</dbReference>
<evidence type="ECO:0000313" key="4">
    <source>
        <dbReference type="Proteomes" id="UP001157091"/>
    </source>
</evidence>
<feature type="compositionally biased region" description="Polar residues" evidence="1">
    <location>
        <begin position="1"/>
        <end position="10"/>
    </location>
</feature>
<dbReference type="InterPro" id="IPR041656">
    <property type="entry name" value="TPR_5"/>
</dbReference>
<reference evidence="4" key="1">
    <citation type="journal article" date="2019" name="Int. J. Syst. Evol. Microbiol.">
        <title>The Global Catalogue of Microorganisms (GCM) 10K type strain sequencing project: providing services to taxonomists for standard genome sequencing and annotation.</title>
        <authorList>
            <consortium name="The Broad Institute Genomics Platform"/>
            <consortium name="The Broad Institute Genome Sequencing Center for Infectious Disease"/>
            <person name="Wu L."/>
            <person name="Ma J."/>
        </authorList>
    </citation>
    <scope>NUCLEOTIDE SEQUENCE [LARGE SCALE GENOMIC DNA]</scope>
    <source>
        <strain evidence="4">NBRC 106348</strain>
    </source>
</reference>
<evidence type="ECO:0000256" key="1">
    <source>
        <dbReference type="SAM" id="MobiDB-lite"/>
    </source>
</evidence>
<dbReference type="SUPFAM" id="SSF48452">
    <property type="entry name" value="TPR-like"/>
    <property type="match status" value="1"/>
</dbReference>
<evidence type="ECO:0000313" key="3">
    <source>
        <dbReference type="EMBL" id="GMA25541.1"/>
    </source>
</evidence>
<evidence type="ECO:0000259" key="2">
    <source>
        <dbReference type="Pfam" id="PF12688"/>
    </source>
</evidence>
<accession>A0ABQ6I4A3</accession>
<proteinExistence type="predicted"/>
<dbReference type="RefSeq" id="WP_284294107.1">
    <property type="nucleotide sequence ID" value="NZ_BSUK01000001.1"/>
</dbReference>